<dbReference type="InterPro" id="IPR000896">
    <property type="entry name" value="Hemocyanin/hexamerin_mid_dom"/>
</dbReference>
<evidence type="ECO:0000259" key="6">
    <source>
        <dbReference type="Pfam" id="PF03723"/>
    </source>
</evidence>
<organism evidence="7 8">
    <name type="scientific">Diatraea saccharalis</name>
    <name type="common">sugarcane borer</name>
    <dbReference type="NCBI Taxonomy" id="40085"/>
    <lineage>
        <taxon>Eukaryota</taxon>
        <taxon>Metazoa</taxon>
        <taxon>Ecdysozoa</taxon>
        <taxon>Arthropoda</taxon>
        <taxon>Hexapoda</taxon>
        <taxon>Insecta</taxon>
        <taxon>Pterygota</taxon>
        <taxon>Neoptera</taxon>
        <taxon>Endopterygota</taxon>
        <taxon>Lepidoptera</taxon>
        <taxon>Glossata</taxon>
        <taxon>Ditrysia</taxon>
        <taxon>Pyraloidea</taxon>
        <taxon>Crambidae</taxon>
        <taxon>Crambinae</taxon>
        <taxon>Diatraea</taxon>
    </lineage>
</organism>
<sequence length="712" mass="82232">MARWTMCLLALLVVGVLAHPEPVAPQEQYPPVPVSQENLEMQKNLLFLYVHPHEPLILPEQQEIANTWDLLKNIDKYNNATAVHVCQILINDEWVLPQGVPFTVLQPDQRWQAIALFNLLYSAKTVDTFYKTAVYLRAHVNEYMFIYVVSVAILHRPDTQGFIVPPLYEIFPSYFNNIAIMTTAQRINTHHQNFIEHYPNTYVRDNAVVIRRNATLWGYDTTKNMLVAYFTHDYSLNNFYNNMHLLYPSWLGGSTVPLVKDRRGEWFLFIHKQILARYYMERLSNGLGEIPVLGTSVVKEGYPCGLQYYSGIPFASRPNYYYLEQPDFVDDITYILEYESRIQEAIDQGYILTPTGQHVDISQPDAIDVIGRIIQSGVDSPNSQYYKDFISIWKTLLGNSEVFSTMTPKGTSLVVPSCLEQHGTNLRDSAFYMIYKRVLKIVESWKEQLPPYTQEELGLPGVVINKVEVDKLVTYFEHTYMNVSNHLYTTVSKRQHLHEDQVVLVEHNRLNHKVFSVRVHVNSDAPKNVVVRLFLAPKYDSLGNEIPLEINSQNFFLFDQFLYTLKQGENVITHSSNENQFATNDQTSFHKMYDKIVNSLSSHDQFLYKIDPIDHFPQRLLLPKGRVGGMPYVVMVHISQYNAPNVVYGTGFNPSLSLGVGSGARRMTSDPLGFPVDRPLRNWQVQKLHNIWFEDVLIHHKHTPEVIVDHLE</sequence>
<dbReference type="Pfam" id="PF03722">
    <property type="entry name" value="Hemocyanin_N"/>
    <property type="match status" value="1"/>
</dbReference>
<dbReference type="Gene3D" id="2.60.40.1520">
    <property type="entry name" value="Hemocyanin, C-terminal domain"/>
    <property type="match status" value="1"/>
</dbReference>
<dbReference type="Pfam" id="PF03723">
    <property type="entry name" value="Hemocyanin_C"/>
    <property type="match status" value="1"/>
</dbReference>
<dbReference type="InterPro" id="IPR008922">
    <property type="entry name" value="Di-copper_centre_dom_sf"/>
</dbReference>
<dbReference type="EMBL" id="OU893333">
    <property type="protein sequence ID" value="CAG9788680.1"/>
    <property type="molecule type" value="Genomic_DNA"/>
</dbReference>
<dbReference type="SUPFAM" id="SSF48056">
    <property type="entry name" value="Di-copper centre-containing domain"/>
    <property type="match status" value="1"/>
</dbReference>
<dbReference type="GO" id="GO:0045735">
    <property type="term" value="F:nutrient reservoir activity"/>
    <property type="evidence" value="ECO:0007669"/>
    <property type="project" value="UniProtKB-KW"/>
</dbReference>
<dbReference type="PANTHER" id="PTHR11511:SF5">
    <property type="entry name" value="FAT-BODY PROTEIN 1-RELATED"/>
    <property type="match status" value="1"/>
</dbReference>
<comment type="similarity">
    <text evidence="2">Belongs to the hemocyanin family.</text>
</comment>
<keyword evidence="3" id="KW-0732">Signal</keyword>
<protein>
    <submittedName>
        <fullName evidence="7">Uncharacterized protein</fullName>
    </submittedName>
</protein>
<dbReference type="OrthoDB" id="6371642at2759"/>
<evidence type="ECO:0000256" key="3">
    <source>
        <dbReference type="SAM" id="SignalP"/>
    </source>
</evidence>
<keyword evidence="8" id="KW-1185">Reference proteome</keyword>
<dbReference type="AlphaFoldDB" id="A0A9N9R3L5"/>
<evidence type="ECO:0000259" key="4">
    <source>
        <dbReference type="Pfam" id="PF00372"/>
    </source>
</evidence>
<feature type="domain" description="Hemocyanin middle" evidence="4">
    <location>
        <begin position="166"/>
        <end position="441"/>
    </location>
</feature>
<dbReference type="Proteomes" id="UP001153714">
    <property type="component" value="Chromosome 2"/>
</dbReference>
<dbReference type="InterPro" id="IPR014756">
    <property type="entry name" value="Ig_E-set"/>
</dbReference>
<dbReference type="GO" id="GO:0005615">
    <property type="term" value="C:extracellular space"/>
    <property type="evidence" value="ECO:0007669"/>
    <property type="project" value="UniProtKB-ARBA"/>
</dbReference>
<dbReference type="PRINTS" id="PR00187">
    <property type="entry name" value="HAEMOCYANIN"/>
</dbReference>
<feature type="domain" description="Hemocyanin N-terminal" evidence="5">
    <location>
        <begin position="39"/>
        <end position="161"/>
    </location>
</feature>
<proteinExistence type="inferred from homology"/>
<feature type="chain" id="PRO_5040167151" evidence="3">
    <location>
        <begin position="19"/>
        <end position="712"/>
    </location>
</feature>
<dbReference type="InterPro" id="IPR036697">
    <property type="entry name" value="Hemocyanin_N_sf"/>
</dbReference>
<keyword evidence="1" id="KW-0758">Storage protein</keyword>
<dbReference type="Gene3D" id="1.20.1370.10">
    <property type="entry name" value="Hemocyanin, N-terminal domain"/>
    <property type="match status" value="1"/>
</dbReference>
<dbReference type="SUPFAM" id="SSF81296">
    <property type="entry name" value="E set domains"/>
    <property type="match status" value="1"/>
</dbReference>
<dbReference type="SUPFAM" id="SSF48050">
    <property type="entry name" value="Hemocyanin, N-terminal domain"/>
    <property type="match status" value="1"/>
</dbReference>
<evidence type="ECO:0000259" key="5">
    <source>
        <dbReference type="Pfam" id="PF03722"/>
    </source>
</evidence>
<accession>A0A9N9R3L5</accession>
<dbReference type="InterPro" id="IPR005204">
    <property type="entry name" value="Hemocyanin_N"/>
</dbReference>
<gene>
    <name evidence="7" type="ORF">DIATSA_LOCUS6471</name>
</gene>
<evidence type="ECO:0000256" key="1">
    <source>
        <dbReference type="ARBA" id="ARBA00022761"/>
    </source>
</evidence>
<feature type="signal peptide" evidence="3">
    <location>
        <begin position="1"/>
        <end position="18"/>
    </location>
</feature>
<evidence type="ECO:0000256" key="2">
    <source>
        <dbReference type="ARBA" id="ARBA00038082"/>
    </source>
</evidence>
<dbReference type="Gene3D" id="1.10.1280.10">
    <property type="entry name" value="Di-copper center containing domain from catechol oxidase"/>
    <property type="match status" value="1"/>
</dbReference>
<dbReference type="PANTHER" id="PTHR11511">
    <property type="entry name" value="LARVAL STORAGE PROTEIN/PHENOLOXIDASE"/>
    <property type="match status" value="1"/>
</dbReference>
<dbReference type="InterPro" id="IPR037020">
    <property type="entry name" value="Hemocyanin_C_sf"/>
</dbReference>
<reference evidence="7" key="2">
    <citation type="submission" date="2022-10" db="EMBL/GenBank/DDBJ databases">
        <authorList>
            <consortium name="ENA_rothamsted_submissions"/>
            <consortium name="culmorum"/>
            <person name="King R."/>
        </authorList>
    </citation>
    <scope>NUCLEOTIDE SEQUENCE</scope>
</reference>
<evidence type="ECO:0000313" key="8">
    <source>
        <dbReference type="Proteomes" id="UP001153714"/>
    </source>
</evidence>
<dbReference type="Pfam" id="PF00372">
    <property type="entry name" value="Hemocyanin_M"/>
    <property type="match status" value="1"/>
</dbReference>
<feature type="domain" description="Hemocyanin C-terminal" evidence="6">
    <location>
        <begin position="451"/>
        <end position="700"/>
    </location>
</feature>
<name>A0A9N9R3L5_9NEOP</name>
<reference evidence="7" key="1">
    <citation type="submission" date="2021-12" db="EMBL/GenBank/DDBJ databases">
        <authorList>
            <person name="King R."/>
        </authorList>
    </citation>
    <scope>NUCLEOTIDE SEQUENCE</scope>
</reference>
<evidence type="ECO:0000313" key="7">
    <source>
        <dbReference type="EMBL" id="CAG9788680.1"/>
    </source>
</evidence>
<dbReference type="InterPro" id="IPR005203">
    <property type="entry name" value="Hemocyanin_C"/>
</dbReference>
<dbReference type="InterPro" id="IPR013788">
    <property type="entry name" value="Hemocyanin/hexamerin"/>
</dbReference>